<evidence type="ECO:0000313" key="3">
    <source>
        <dbReference type="Proteomes" id="UP001382727"/>
    </source>
</evidence>
<proteinExistence type="predicted"/>
<feature type="transmembrane region" description="Helical" evidence="1">
    <location>
        <begin position="12"/>
        <end position="36"/>
    </location>
</feature>
<sequence>MIASFGVLVDSTAAIIGAMIVAPLMEPILGVSAALVAARPRRLASHAALLIAGVLVVYLISTLIGATSLDLSDDLTNAAVTSRTSPTLADLGVAVAAGAVGGLSITRTDIAGSLPGVAIAVSLVPPLCVSGVTLAGGDSTAALGALLLFAVNLVAIIAAGGAVLIVAGFGSAREVEGRRLLLTGMGVTTALALLTVPLATTGRDIVAERDLESAALTEFNAWVEPVAPAHLMDLTVDGAEVHLLMASHDTPPSSARLQSAIEEAVGYPVQLELGWVRSQAR</sequence>
<keyword evidence="1" id="KW-1133">Transmembrane helix</keyword>
<feature type="transmembrane region" description="Helical" evidence="1">
    <location>
        <begin position="142"/>
        <end position="168"/>
    </location>
</feature>
<evidence type="ECO:0000256" key="1">
    <source>
        <dbReference type="SAM" id="Phobius"/>
    </source>
</evidence>
<keyword evidence="1" id="KW-0812">Transmembrane</keyword>
<feature type="transmembrane region" description="Helical" evidence="1">
    <location>
        <begin position="87"/>
        <end position="105"/>
    </location>
</feature>
<dbReference type="PANTHER" id="PTHR20992">
    <property type="entry name" value="AT15442P-RELATED"/>
    <property type="match status" value="1"/>
</dbReference>
<feature type="transmembrane region" description="Helical" evidence="1">
    <location>
        <begin position="117"/>
        <end position="136"/>
    </location>
</feature>
<organism evidence="2 3">
    <name type="scientific">Janibacter alittae</name>
    <dbReference type="NCBI Taxonomy" id="3115209"/>
    <lineage>
        <taxon>Bacteria</taxon>
        <taxon>Bacillati</taxon>
        <taxon>Actinomycetota</taxon>
        <taxon>Actinomycetes</taxon>
        <taxon>Micrococcales</taxon>
        <taxon>Intrasporangiaceae</taxon>
        <taxon>Janibacter</taxon>
    </lineage>
</organism>
<dbReference type="InterPro" id="IPR005240">
    <property type="entry name" value="DUF389"/>
</dbReference>
<keyword evidence="3" id="KW-1185">Reference proteome</keyword>
<dbReference type="RefSeq" id="WP_338750280.1">
    <property type="nucleotide sequence ID" value="NZ_CP144913.1"/>
</dbReference>
<gene>
    <name evidence="2" type="ORF">V1351_02160</name>
</gene>
<feature type="transmembrane region" description="Helical" evidence="1">
    <location>
        <begin position="48"/>
        <end position="67"/>
    </location>
</feature>
<accession>A0ABZ2MIJ0</accession>
<name>A0ABZ2MIJ0_9MICO</name>
<reference evidence="2 3" key="1">
    <citation type="submission" date="2024-02" db="EMBL/GenBank/DDBJ databases">
        <title>Janibacter sp. nov., isolated from gut of marine sandworm.</title>
        <authorList>
            <person name="Kim B."/>
            <person name="Jun M.O."/>
            <person name="Shin N.-R."/>
        </authorList>
    </citation>
    <scope>NUCLEOTIDE SEQUENCE [LARGE SCALE GENOMIC DNA]</scope>
    <source>
        <strain evidence="2 3">A1S7</strain>
    </source>
</reference>
<dbReference type="EMBL" id="CP144913">
    <property type="protein sequence ID" value="WXB76885.1"/>
    <property type="molecule type" value="Genomic_DNA"/>
</dbReference>
<evidence type="ECO:0000313" key="2">
    <source>
        <dbReference type="EMBL" id="WXB76885.1"/>
    </source>
</evidence>
<dbReference type="Pfam" id="PF04087">
    <property type="entry name" value="DUF389"/>
    <property type="match status" value="1"/>
</dbReference>
<keyword evidence="1" id="KW-0472">Membrane</keyword>
<dbReference type="PANTHER" id="PTHR20992:SF9">
    <property type="entry name" value="AT15442P-RELATED"/>
    <property type="match status" value="1"/>
</dbReference>
<protein>
    <submittedName>
        <fullName evidence="2">DUF389 domain-containing protein</fullName>
    </submittedName>
</protein>
<dbReference type="Proteomes" id="UP001382727">
    <property type="component" value="Chromosome"/>
</dbReference>
<feature type="transmembrane region" description="Helical" evidence="1">
    <location>
        <begin position="180"/>
        <end position="199"/>
    </location>
</feature>